<protein>
    <recommendedName>
        <fullName evidence="5">5-formyltetrahydrofolate cyclo-ligase</fullName>
        <ecNumber evidence="5">6.3.3.2</ecNumber>
    </recommendedName>
</protein>
<keyword evidence="5" id="KW-0479">Metal-binding</keyword>
<dbReference type="eggNOG" id="COG0212">
    <property type="taxonomic scope" value="Bacteria"/>
</dbReference>
<evidence type="ECO:0000256" key="5">
    <source>
        <dbReference type="RuleBase" id="RU361279"/>
    </source>
</evidence>
<dbReference type="InterPro" id="IPR037171">
    <property type="entry name" value="NagB/RpiA_transferase-like"/>
</dbReference>
<comment type="catalytic activity">
    <reaction evidence="5">
        <text>(6S)-5-formyl-5,6,7,8-tetrahydrofolate + ATP = (6R)-5,10-methenyltetrahydrofolate + ADP + phosphate</text>
        <dbReference type="Rhea" id="RHEA:10488"/>
        <dbReference type="ChEBI" id="CHEBI:30616"/>
        <dbReference type="ChEBI" id="CHEBI:43474"/>
        <dbReference type="ChEBI" id="CHEBI:57455"/>
        <dbReference type="ChEBI" id="CHEBI:57457"/>
        <dbReference type="ChEBI" id="CHEBI:456216"/>
        <dbReference type="EC" id="6.3.3.2"/>
    </reaction>
</comment>
<dbReference type="GO" id="GO:0009396">
    <property type="term" value="P:folic acid-containing compound biosynthetic process"/>
    <property type="evidence" value="ECO:0007669"/>
    <property type="project" value="TreeGrafter"/>
</dbReference>
<dbReference type="NCBIfam" id="TIGR02727">
    <property type="entry name" value="MTHFS_bact"/>
    <property type="match status" value="1"/>
</dbReference>
<dbReference type="AlphaFoldDB" id="G5JWC5"/>
<reference evidence="6 7" key="1">
    <citation type="journal article" date="2014" name="Int. J. Syst. Evol. Microbiol.">
        <title>Phylogenomics and the dynamic genome evolution of the genus Streptococcus.</title>
        <authorList>
            <consortium name="The Broad Institute Genome Sequencing Platform"/>
            <person name="Richards V.P."/>
            <person name="Palmer S.R."/>
            <person name="Pavinski Bitar P.D."/>
            <person name="Qin X."/>
            <person name="Weinstock G.M."/>
            <person name="Highlander S.K."/>
            <person name="Town C.D."/>
            <person name="Burne R.A."/>
            <person name="Stanhope M.J."/>
        </authorList>
    </citation>
    <scope>NUCLEOTIDE SEQUENCE [LARGE SCALE GENOMIC DNA]</scope>
    <source>
        <strain evidence="6 7">NCTC 11558</strain>
    </source>
</reference>
<feature type="binding site" evidence="4">
    <location>
        <position position="49"/>
    </location>
    <ligand>
        <name>substrate</name>
    </ligand>
</feature>
<dbReference type="GO" id="GO:0030272">
    <property type="term" value="F:5-formyltetrahydrofolate cyclo-ligase activity"/>
    <property type="evidence" value="ECO:0007669"/>
    <property type="project" value="UniProtKB-EC"/>
</dbReference>
<dbReference type="STRING" id="764298.STRMA_1871"/>
<dbReference type="GO" id="GO:0005524">
    <property type="term" value="F:ATP binding"/>
    <property type="evidence" value="ECO:0007669"/>
    <property type="project" value="UniProtKB-KW"/>
</dbReference>
<dbReference type="GO" id="GO:0046872">
    <property type="term" value="F:metal ion binding"/>
    <property type="evidence" value="ECO:0007669"/>
    <property type="project" value="UniProtKB-KW"/>
</dbReference>
<evidence type="ECO:0000256" key="2">
    <source>
        <dbReference type="ARBA" id="ARBA00022741"/>
    </source>
</evidence>
<dbReference type="EC" id="6.3.3.2" evidence="5"/>
<dbReference type="SUPFAM" id="SSF100950">
    <property type="entry name" value="NagB/RpiA/CoA transferase-like"/>
    <property type="match status" value="1"/>
</dbReference>
<evidence type="ECO:0000313" key="7">
    <source>
        <dbReference type="Proteomes" id="UP000003573"/>
    </source>
</evidence>
<keyword evidence="7" id="KW-1185">Reference proteome</keyword>
<keyword evidence="2 4" id="KW-0547">Nucleotide-binding</keyword>
<evidence type="ECO:0000313" key="6">
    <source>
        <dbReference type="EMBL" id="EHJ52340.1"/>
    </source>
</evidence>
<keyword evidence="5" id="KW-0460">Magnesium</keyword>
<dbReference type="InterPro" id="IPR002698">
    <property type="entry name" value="FTHF_cligase"/>
</dbReference>
<dbReference type="Proteomes" id="UP000003573">
    <property type="component" value="Unassembled WGS sequence"/>
</dbReference>
<keyword evidence="6" id="KW-0436">Ligase</keyword>
<gene>
    <name evidence="6" type="ORF">STRMA_1871</name>
</gene>
<dbReference type="Pfam" id="PF01812">
    <property type="entry name" value="5-FTHF_cyc-lig"/>
    <property type="match status" value="1"/>
</dbReference>
<comment type="caution">
    <text evidence="6">The sequence shown here is derived from an EMBL/GenBank/DDBJ whole genome shotgun (WGS) entry which is preliminary data.</text>
</comment>
<evidence type="ECO:0000256" key="4">
    <source>
        <dbReference type="PIRSR" id="PIRSR006806-1"/>
    </source>
</evidence>
<comment type="cofactor">
    <cofactor evidence="5">
        <name>Mg(2+)</name>
        <dbReference type="ChEBI" id="CHEBI:18420"/>
    </cofactor>
</comment>
<comment type="similarity">
    <text evidence="1 5">Belongs to the 5-formyltetrahydrofolate cyclo-ligase family.</text>
</comment>
<accession>G5JWC5</accession>
<evidence type="ECO:0000256" key="3">
    <source>
        <dbReference type="ARBA" id="ARBA00022840"/>
    </source>
</evidence>
<dbReference type="EMBL" id="AEUW02000001">
    <property type="protein sequence ID" value="EHJ52340.1"/>
    <property type="molecule type" value="Genomic_DNA"/>
</dbReference>
<dbReference type="RefSeq" id="WP_003080282.1">
    <property type="nucleotide sequence ID" value="NZ_AEUW02000001.1"/>
</dbReference>
<evidence type="ECO:0000256" key="1">
    <source>
        <dbReference type="ARBA" id="ARBA00010638"/>
    </source>
</evidence>
<feature type="binding site" evidence="4">
    <location>
        <begin position="129"/>
        <end position="137"/>
    </location>
    <ligand>
        <name>ATP</name>
        <dbReference type="ChEBI" id="CHEBI:30616"/>
    </ligand>
</feature>
<keyword evidence="3 4" id="KW-0067">ATP-binding</keyword>
<feature type="binding site" evidence="4">
    <location>
        <position position="54"/>
    </location>
    <ligand>
        <name>substrate</name>
    </ligand>
</feature>
<sequence length="178" mass="20462">MDKKENRANIIRQLKEQEKSAKELEDKKLLAQFLQLESYKKAQFLATYLAFPFEFDTSLLIEQAQKDGKQIVVPKTYPKGQMIFVIYDANDLQETTFGLKEPKNEEAVPKSLIDLIHVPGLGFNELGYRIGYGGGYYDRYLSDFQGETVSTIYSFQQFTFEPSFFDIPVKEVLVSGDL</sequence>
<dbReference type="PIRSF" id="PIRSF006806">
    <property type="entry name" value="FTHF_cligase"/>
    <property type="match status" value="1"/>
</dbReference>
<proteinExistence type="inferred from homology"/>
<dbReference type="InterPro" id="IPR024185">
    <property type="entry name" value="FTHF_cligase-like_sf"/>
</dbReference>
<dbReference type="Gene3D" id="3.40.50.10420">
    <property type="entry name" value="NagB/RpiA/CoA transferase-like"/>
    <property type="match status" value="1"/>
</dbReference>
<dbReference type="OrthoDB" id="9801938at2"/>
<dbReference type="PANTHER" id="PTHR23407:SF1">
    <property type="entry name" value="5-FORMYLTETRAHYDROFOLATE CYCLO-LIGASE"/>
    <property type="match status" value="1"/>
</dbReference>
<dbReference type="PANTHER" id="PTHR23407">
    <property type="entry name" value="ATPASE INHIBITOR/5-FORMYLTETRAHYDROFOLATE CYCLO-LIGASE"/>
    <property type="match status" value="1"/>
</dbReference>
<organism evidence="6 7">
    <name type="scientific">Streptococcus macacae NCTC 11558</name>
    <dbReference type="NCBI Taxonomy" id="764298"/>
    <lineage>
        <taxon>Bacteria</taxon>
        <taxon>Bacillati</taxon>
        <taxon>Bacillota</taxon>
        <taxon>Bacilli</taxon>
        <taxon>Lactobacillales</taxon>
        <taxon>Streptococcaceae</taxon>
        <taxon>Streptococcus</taxon>
    </lineage>
</organism>
<name>G5JWC5_9STRE</name>
<feature type="binding site" evidence="4">
    <location>
        <begin position="3"/>
        <end position="7"/>
    </location>
    <ligand>
        <name>ATP</name>
        <dbReference type="ChEBI" id="CHEBI:30616"/>
    </ligand>
</feature>
<dbReference type="GO" id="GO:0035999">
    <property type="term" value="P:tetrahydrofolate interconversion"/>
    <property type="evidence" value="ECO:0007669"/>
    <property type="project" value="TreeGrafter"/>
</dbReference>